<organism evidence="1 2">
    <name type="scientific">Choristoneura fumiferana</name>
    <name type="common">Spruce budworm moth</name>
    <name type="synonym">Archips fumiferana</name>
    <dbReference type="NCBI Taxonomy" id="7141"/>
    <lineage>
        <taxon>Eukaryota</taxon>
        <taxon>Metazoa</taxon>
        <taxon>Ecdysozoa</taxon>
        <taxon>Arthropoda</taxon>
        <taxon>Hexapoda</taxon>
        <taxon>Insecta</taxon>
        <taxon>Pterygota</taxon>
        <taxon>Neoptera</taxon>
        <taxon>Endopterygota</taxon>
        <taxon>Lepidoptera</taxon>
        <taxon>Glossata</taxon>
        <taxon>Ditrysia</taxon>
        <taxon>Tortricoidea</taxon>
        <taxon>Tortricidae</taxon>
        <taxon>Tortricinae</taxon>
        <taxon>Choristoneura</taxon>
    </lineage>
</organism>
<gene>
    <name evidence="1" type="ORF">MSG28_004532</name>
</gene>
<sequence length="572" mass="64119">MELRCKLLLYLDKRRFLLDIKDSCEKFLEELNEKSLRFPPFRYVLEVDVMDVLDLFPDLGELLLQEPLKWQQFSNEILYSCLLAVNRSAQCVEFPQVAVILRLKSVPTVLHRVNPHNFTGLVHFQGLLLAISKPTSYAYHTVWSCPEECEGSDVILQRIPRVPPKCYVCRSVLFENSGLKRCGEQVAATFLLKNHLLTKKFMVTDDLITKLNLGSKYNIYAVILNKITSTWSIEEIVGLPAPITSPIPLDISELYRACDGLPCTFIFCLASSIGLTVCPLNTFMQLKISLLMSLATVKANELIESKIIHVLAASFDTRYVGELMIEAAKLADSSSVLGTSNTMTSTTLISSSGGICVMPLPLHSYNQKQISAVLTSIESSEITTETGRARLRCAVWAQGMDFKKILLFNVANVFGTVCRGDLGEYSEELVDFALQKAMEPEEISEEEMKARKDLASYLDLVAGIQVSLDNHTERLLRNYMLTARRELPKGVSVGNMEALVLTCLTSARLCGRAVANVNDAVFAIWLHISGCPEPRIAPDEYLQPPADVKKLRKTIDGFKNWLEQFTCIMDFE</sequence>
<keyword evidence="2" id="KW-1185">Reference proteome</keyword>
<dbReference type="EMBL" id="CM046107">
    <property type="protein sequence ID" value="KAI8432003.1"/>
    <property type="molecule type" value="Genomic_DNA"/>
</dbReference>
<comment type="caution">
    <text evidence="1">The sequence shown here is derived from an EMBL/GenBank/DDBJ whole genome shotgun (WGS) entry which is preliminary data.</text>
</comment>
<evidence type="ECO:0000313" key="2">
    <source>
        <dbReference type="Proteomes" id="UP001064048"/>
    </source>
</evidence>
<name>A0ACC0K6E6_CHOFU</name>
<protein>
    <submittedName>
        <fullName evidence="1">Uncharacterized protein</fullName>
    </submittedName>
</protein>
<accession>A0ACC0K6E6</accession>
<evidence type="ECO:0000313" key="1">
    <source>
        <dbReference type="EMBL" id="KAI8432003.1"/>
    </source>
</evidence>
<reference evidence="1 2" key="1">
    <citation type="journal article" date="2022" name="Genome Biol. Evol.">
        <title>The Spruce Budworm Genome: Reconstructing the Evolutionary History of Antifreeze Proteins.</title>
        <authorList>
            <person name="Beliveau C."/>
            <person name="Gagne P."/>
            <person name="Picq S."/>
            <person name="Vernygora O."/>
            <person name="Keeling C.I."/>
            <person name="Pinkney K."/>
            <person name="Doucet D."/>
            <person name="Wen F."/>
            <person name="Johnston J.S."/>
            <person name="Maaroufi H."/>
            <person name="Boyle B."/>
            <person name="Laroche J."/>
            <person name="Dewar K."/>
            <person name="Juretic N."/>
            <person name="Blackburn G."/>
            <person name="Nisole A."/>
            <person name="Brunet B."/>
            <person name="Brandao M."/>
            <person name="Lumley L."/>
            <person name="Duan J."/>
            <person name="Quan G."/>
            <person name="Lucarotti C.J."/>
            <person name="Roe A.D."/>
            <person name="Sperling F.A.H."/>
            <person name="Levesque R.C."/>
            <person name="Cusson M."/>
        </authorList>
    </citation>
    <scope>NUCLEOTIDE SEQUENCE [LARGE SCALE GENOMIC DNA]</scope>
    <source>
        <strain evidence="1">Glfc:IPQL:Cfum</strain>
    </source>
</reference>
<proteinExistence type="predicted"/>
<dbReference type="Proteomes" id="UP001064048">
    <property type="component" value="Chromosome 7"/>
</dbReference>